<name>A0ABR3AA25_9AGAR</name>
<comment type="caution">
    <text evidence="7">The sequence shown here is derived from an EMBL/GenBank/DDBJ whole genome shotgun (WGS) entry which is preliminary data.</text>
</comment>
<gene>
    <name evidence="7" type="ORF">AAF712_003410</name>
</gene>
<feature type="region of interest" description="Disordered" evidence="5">
    <location>
        <begin position="487"/>
        <end position="598"/>
    </location>
</feature>
<dbReference type="PANTHER" id="PTHR44329">
    <property type="entry name" value="SERINE/THREONINE-PROTEIN KINASE TNNI3K-RELATED"/>
    <property type="match status" value="1"/>
</dbReference>
<feature type="region of interest" description="Disordered" evidence="5">
    <location>
        <begin position="444"/>
        <end position="468"/>
    </location>
</feature>
<feature type="compositionally biased region" description="Acidic residues" evidence="5">
    <location>
        <begin position="572"/>
        <end position="581"/>
    </location>
</feature>
<keyword evidence="8" id="KW-1185">Reference proteome</keyword>
<feature type="compositionally biased region" description="Basic and acidic residues" evidence="5">
    <location>
        <begin position="454"/>
        <end position="464"/>
    </location>
</feature>
<evidence type="ECO:0000313" key="7">
    <source>
        <dbReference type="EMBL" id="KAL0069387.1"/>
    </source>
</evidence>
<dbReference type="SMART" id="SM00220">
    <property type="entry name" value="S_TKc"/>
    <property type="match status" value="1"/>
</dbReference>
<evidence type="ECO:0000259" key="6">
    <source>
        <dbReference type="PROSITE" id="PS50011"/>
    </source>
</evidence>
<accession>A0ABR3AA25</accession>
<dbReference type="PROSITE" id="PS50011">
    <property type="entry name" value="PROTEIN_KINASE_DOM"/>
    <property type="match status" value="1"/>
</dbReference>
<proteinExistence type="predicted"/>
<organism evidence="7 8">
    <name type="scientific">Marasmius tenuissimus</name>
    <dbReference type="NCBI Taxonomy" id="585030"/>
    <lineage>
        <taxon>Eukaryota</taxon>
        <taxon>Fungi</taxon>
        <taxon>Dikarya</taxon>
        <taxon>Basidiomycota</taxon>
        <taxon>Agaricomycotina</taxon>
        <taxon>Agaricomycetes</taxon>
        <taxon>Agaricomycetidae</taxon>
        <taxon>Agaricales</taxon>
        <taxon>Marasmiineae</taxon>
        <taxon>Marasmiaceae</taxon>
        <taxon>Marasmius</taxon>
    </lineage>
</organism>
<sequence length="598" mass="66187">MYLIAAVVSGGNYERLGVVTEGTENYETGSDNSYSSVEFEEARDRLRTIFLTHRGFDTLLELNKSEVPLTVDSLQMEIRAALSDPGQAEYRRKCIKSLMALVNKHHILPKSLFVRDVMREGTNPVATGGYADIYKGLCSKKTRIPVDLMSPQMVSDGLLLRVCLKVLRFHIPADQHRENEVAEEFYKEALVWTQLSHPNILPFHGVSTTLFPQRFCLISPWMENGDIITFLKRAPAHDKLTALLEISAGIAYLHELKIVHGDIKGANILVDKHGKSRLGDFGLARIVNETLSMGDSTTENQKGTVRWMAPELFHTGDSDMNSNPSDRGNGVKTKNDKFARDLYAFACTVLEIMTGKPPFAELRDPMGCMFQVVVLKKRPPRPSSEYWCPDNVWDMVEQCWAQQMQDRPKASEVHKFLSDTVGLRDAGHPWENRFLREPPLTQEMAASEAAEQSHAAKESGEKEQSAPQVHTELTIAGDLTATEAVTDQNNKASAELPSSPILSPPPQPRQRVPDIPPTSETVLGEGGGTGDVDDEDLGNGHTPAAGSDDSMPPSLNANGKRPRDLDSGTGENGEEEEEEEPGQGRQVRMRMLTDPGCE</sequence>
<protein>
    <recommendedName>
        <fullName evidence="6">Protein kinase domain-containing protein</fullName>
    </recommendedName>
</protein>
<dbReference type="InterPro" id="IPR001245">
    <property type="entry name" value="Ser-Thr/Tyr_kinase_cat_dom"/>
</dbReference>
<dbReference type="EMBL" id="JBBXMP010000012">
    <property type="protein sequence ID" value="KAL0069387.1"/>
    <property type="molecule type" value="Genomic_DNA"/>
</dbReference>
<keyword evidence="3" id="KW-0418">Kinase</keyword>
<keyword evidence="4" id="KW-0067">ATP-binding</keyword>
<keyword evidence="1" id="KW-0808">Transferase</keyword>
<evidence type="ECO:0000256" key="5">
    <source>
        <dbReference type="SAM" id="MobiDB-lite"/>
    </source>
</evidence>
<feature type="domain" description="Protein kinase" evidence="6">
    <location>
        <begin position="119"/>
        <end position="417"/>
    </location>
</feature>
<dbReference type="Gene3D" id="1.10.510.10">
    <property type="entry name" value="Transferase(Phosphotransferase) domain 1"/>
    <property type="match status" value="1"/>
</dbReference>
<dbReference type="InterPro" id="IPR008271">
    <property type="entry name" value="Ser/Thr_kinase_AS"/>
</dbReference>
<evidence type="ECO:0000256" key="3">
    <source>
        <dbReference type="ARBA" id="ARBA00022777"/>
    </source>
</evidence>
<reference evidence="7 8" key="1">
    <citation type="submission" date="2024-05" db="EMBL/GenBank/DDBJ databases">
        <title>A draft genome resource for the thread blight pathogen Marasmius tenuissimus strain MS-2.</title>
        <authorList>
            <person name="Yulfo-Soto G.E."/>
            <person name="Baruah I.K."/>
            <person name="Amoako-Attah I."/>
            <person name="Bukari Y."/>
            <person name="Meinhardt L.W."/>
            <person name="Bailey B.A."/>
            <person name="Cohen S.P."/>
        </authorList>
    </citation>
    <scope>NUCLEOTIDE SEQUENCE [LARGE SCALE GENOMIC DNA]</scope>
    <source>
        <strain evidence="7 8">MS-2</strain>
    </source>
</reference>
<evidence type="ECO:0000313" key="8">
    <source>
        <dbReference type="Proteomes" id="UP001437256"/>
    </source>
</evidence>
<dbReference type="SUPFAM" id="SSF56112">
    <property type="entry name" value="Protein kinase-like (PK-like)"/>
    <property type="match status" value="1"/>
</dbReference>
<evidence type="ECO:0000256" key="1">
    <source>
        <dbReference type="ARBA" id="ARBA00022679"/>
    </source>
</evidence>
<dbReference type="PANTHER" id="PTHR44329:SF288">
    <property type="entry name" value="MITOGEN-ACTIVATED PROTEIN KINASE KINASE KINASE 20"/>
    <property type="match status" value="1"/>
</dbReference>
<dbReference type="InterPro" id="IPR011009">
    <property type="entry name" value="Kinase-like_dom_sf"/>
</dbReference>
<keyword evidence="2" id="KW-0547">Nucleotide-binding</keyword>
<dbReference type="InterPro" id="IPR000719">
    <property type="entry name" value="Prot_kinase_dom"/>
</dbReference>
<dbReference type="InterPro" id="IPR051681">
    <property type="entry name" value="Ser/Thr_Kinases-Pseudokinases"/>
</dbReference>
<evidence type="ECO:0000256" key="2">
    <source>
        <dbReference type="ARBA" id="ARBA00022741"/>
    </source>
</evidence>
<dbReference type="Proteomes" id="UP001437256">
    <property type="component" value="Unassembled WGS sequence"/>
</dbReference>
<dbReference type="Pfam" id="PF07714">
    <property type="entry name" value="PK_Tyr_Ser-Thr"/>
    <property type="match status" value="1"/>
</dbReference>
<dbReference type="PROSITE" id="PS00108">
    <property type="entry name" value="PROTEIN_KINASE_ST"/>
    <property type="match status" value="1"/>
</dbReference>
<evidence type="ECO:0000256" key="4">
    <source>
        <dbReference type="ARBA" id="ARBA00022840"/>
    </source>
</evidence>